<evidence type="ECO:0000313" key="2">
    <source>
        <dbReference type="EMBL" id="KAK4014004.1"/>
    </source>
</evidence>
<feature type="region of interest" description="Disordered" evidence="1">
    <location>
        <begin position="62"/>
        <end position="98"/>
    </location>
</feature>
<name>A0ABQ9ZNF5_9CRUS</name>
<keyword evidence="3" id="KW-1185">Reference proteome</keyword>
<dbReference type="EMBL" id="JAOYFB010000004">
    <property type="protein sequence ID" value="KAK4014004.1"/>
    <property type="molecule type" value="Genomic_DNA"/>
</dbReference>
<proteinExistence type="predicted"/>
<gene>
    <name evidence="2" type="ORF">OUZ56_026552</name>
</gene>
<organism evidence="2 3">
    <name type="scientific">Daphnia magna</name>
    <dbReference type="NCBI Taxonomy" id="35525"/>
    <lineage>
        <taxon>Eukaryota</taxon>
        <taxon>Metazoa</taxon>
        <taxon>Ecdysozoa</taxon>
        <taxon>Arthropoda</taxon>
        <taxon>Crustacea</taxon>
        <taxon>Branchiopoda</taxon>
        <taxon>Diplostraca</taxon>
        <taxon>Cladocera</taxon>
        <taxon>Anomopoda</taxon>
        <taxon>Daphniidae</taxon>
        <taxon>Daphnia</taxon>
    </lineage>
</organism>
<reference evidence="2 3" key="1">
    <citation type="journal article" date="2023" name="Nucleic Acids Res.">
        <title>The hologenome of Daphnia magna reveals possible DNA methylation and microbiome-mediated evolution of the host genome.</title>
        <authorList>
            <person name="Chaturvedi A."/>
            <person name="Li X."/>
            <person name="Dhandapani V."/>
            <person name="Marshall H."/>
            <person name="Kissane S."/>
            <person name="Cuenca-Cambronero M."/>
            <person name="Asole G."/>
            <person name="Calvet F."/>
            <person name="Ruiz-Romero M."/>
            <person name="Marangio P."/>
            <person name="Guigo R."/>
            <person name="Rago D."/>
            <person name="Mirbahai L."/>
            <person name="Eastwood N."/>
            <person name="Colbourne J.K."/>
            <person name="Zhou J."/>
            <person name="Mallon E."/>
            <person name="Orsini L."/>
        </authorList>
    </citation>
    <scope>NUCLEOTIDE SEQUENCE [LARGE SCALE GENOMIC DNA]</scope>
    <source>
        <strain evidence="2">LRV0_1</strain>
    </source>
</reference>
<evidence type="ECO:0000256" key="1">
    <source>
        <dbReference type="SAM" id="MobiDB-lite"/>
    </source>
</evidence>
<sequence length="98" mass="11081">MDLSLRFSCFAVCVSRRFGHYATTHCQGSVPHQSGCLFADRKRQFELIRYLLKYCGSFRGYPRNGPSPNTAGEMADYRRSGPFSTPPWPHHVSGHALT</sequence>
<accession>A0ABQ9ZNF5</accession>
<protein>
    <recommendedName>
        <fullName evidence="4">Secreted protein</fullName>
    </recommendedName>
</protein>
<dbReference type="Proteomes" id="UP001234178">
    <property type="component" value="Unassembled WGS sequence"/>
</dbReference>
<comment type="caution">
    <text evidence="2">The sequence shown here is derived from an EMBL/GenBank/DDBJ whole genome shotgun (WGS) entry which is preliminary data.</text>
</comment>
<evidence type="ECO:0000313" key="3">
    <source>
        <dbReference type="Proteomes" id="UP001234178"/>
    </source>
</evidence>
<evidence type="ECO:0008006" key="4">
    <source>
        <dbReference type="Google" id="ProtNLM"/>
    </source>
</evidence>